<feature type="domain" description="Acyltransferase 3" evidence="2">
    <location>
        <begin position="11"/>
        <end position="339"/>
    </location>
</feature>
<feature type="transmembrane region" description="Helical" evidence="1">
    <location>
        <begin position="84"/>
        <end position="101"/>
    </location>
</feature>
<evidence type="ECO:0000259" key="2">
    <source>
        <dbReference type="Pfam" id="PF01757"/>
    </source>
</evidence>
<dbReference type="EMBL" id="CP117167">
    <property type="protein sequence ID" value="WCT13735.1"/>
    <property type="molecule type" value="Genomic_DNA"/>
</dbReference>
<keyword evidence="1" id="KW-1133">Transmembrane helix</keyword>
<proteinExistence type="predicted"/>
<dbReference type="Pfam" id="PF01757">
    <property type="entry name" value="Acyl_transf_3"/>
    <property type="match status" value="1"/>
</dbReference>
<protein>
    <submittedName>
        <fullName evidence="3">Acyltransferase</fullName>
    </submittedName>
</protein>
<accession>A0ABY7TCD4</accession>
<keyword evidence="1" id="KW-0812">Transmembrane</keyword>
<feature type="transmembrane region" description="Helical" evidence="1">
    <location>
        <begin position="159"/>
        <end position="179"/>
    </location>
</feature>
<organism evidence="3 4">
    <name type="scientific">Mucilaginibacter jinjuensis</name>
    <dbReference type="NCBI Taxonomy" id="1176721"/>
    <lineage>
        <taxon>Bacteria</taxon>
        <taxon>Pseudomonadati</taxon>
        <taxon>Bacteroidota</taxon>
        <taxon>Sphingobacteriia</taxon>
        <taxon>Sphingobacteriales</taxon>
        <taxon>Sphingobacteriaceae</taxon>
        <taxon>Mucilaginibacter</taxon>
    </lineage>
</organism>
<name>A0ABY7TCD4_9SPHI</name>
<feature type="transmembrane region" description="Helical" evidence="1">
    <location>
        <begin position="44"/>
        <end position="63"/>
    </location>
</feature>
<keyword evidence="1" id="KW-0472">Membrane</keyword>
<dbReference type="Proteomes" id="UP001216139">
    <property type="component" value="Chromosome"/>
</dbReference>
<keyword evidence="3" id="KW-0012">Acyltransferase</keyword>
<gene>
    <name evidence="3" type="ORF">PQO05_07275</name>
</gene>
<feature type="transmembrane region" description="Helical" evidence="1">
    <location>
        <begin position="232"/>
        <end position="251"/>
    </location>
</feature>
<evidence type="ECO:0000313" key="3">
    <source>
        <dbReference type="EMBL" id="WCT13735.1"/>
    </source>
</evidence>
<feature type="transmembrane region" description="Helical" evidence="1">
    <location>
        <begin position="257"/>
        <end position="277"/>
    </location>
</feature>
<feature type="transmembrane region" description="Helical" evidence="1">
    <location>
        <begin position="323"/>
        <end position="342"/>
    </location>
</feature>
<dbReference type="PANTHER" id="PTHR23028:SF53">
    <property type="entry name" value="ACYL_TRANSF_3 DOMAIN-CONTAINING PROTEIN"/>
    <property type="match status" value="1"/>
</dbReference>
<reference evidence="3 4" key="1">
    <citation type="submission" date="2023-02" db="EMBL/GenBank/DDBJ databases">
        <title>Genome sequence of Mucilaginibacter jinjuensis strain KACC 16571.</title>
        <authorList>
            <person name="Kim S."/>
            <person name="Heo J."/>
            <person name="Kwon S.-W."/>
        </authorList>
    </citation>
    <scope>NUCLEOTIDE SEQUENCE [LARGE SCALE GENOMIC DNA]</scope>
    <source>
        <strain evidence="3 4">KACC 16571</strain>
    </source>
</reference>
<dbReference type="InterPro" id="IPR050879">
    <property type="entry name" value="Acyltransferase_3"/>
</dbReference>
<dbReference type="PANTHER" id="PTHR23028">
    <property type="entry name" value="ACETYLTRANSFERASE"/>
    <property type="match status" value="1"/>
</dbReference>
<keyword evidence="3" id="KW-0808">Transferase</keyword>
<evidence type="ECO:0000313" key="4">
    <source>
        <dbReference type="Proteomes" id="UP001216139"/>
    </source>
</evidence>
<feature type="transmembrane region" description="Helical" evidence="1">
    <location>
        <begin position="199"/>
        <end position="220"/>
    </location>
</feature>
<dbReference type="RefSeq" id="WP_273632042.1">
    <property type="nucleotide sequence ID" value="NZ_CP117167.1"/>
</dbReference>
<keyword evidence="4" id="KW-1185">Reference proteome</keyword>
<evidence type="ECO:0000256" key="1">
    <source>
        <dbReference type="SAM" id="Phobius"/>
    </source>
</evidence>
<feature type="transmembrane region" description="Helical" evidence="1">
    <location>
        <begin position="7"/>
        <end position="24"/>
    </location>
</feature>
<sequence>MHRNTNSLYPLRFLAALTVVLYHYTPKSIQHDINFIIKNGNEAVNFFFFISGFVMVLANGNFLKDGSATFSKWDFYVKRLARIYPLYLFAIIALAIFHYLIRPIDTNTVKYRLIFETLGIQRWLYAGSFNYPGWTLSSEFFFYAFFPFTFVLMKKDYRYYKKLVIAYFVLALIITGILFKIEHHEGLSPAIKKITSILYLHPIFKISIFLLGTICGKVFIDNKISFFQKPLNSVLCVCFCFLIIFFTKQLLPIDHYLLNGGILAIAYFLLVLAITSFDKTKTPFFNNKFIIMSGEISYGIYILQYPVYIYFTSFIRPITDSLSLSIFVVVLISVSIITYYSIELPVKNLILNLYKRNKAAKNSQFVRL</sequence>
<dbReference type="GO" id="GO:0016746">
    <property type="term" value="F:acyltransferase activity"/>
    <property type="evidence" value="ECO:0007669"/>
    <property type="project" value="UniProtKB-KW"/>
</dbReference>
<dbReference type="InterPro" id="IPR002656">
    <property type="entry name" value="Acyl_transf_3_dom"/>
</dbReference>
<feature type="transmembrane region" description="Helical" evidence="1">
    <location>
        <begin position="289"/>
        <end position="311"/>
    </location>
</feature>
<feature type="transmembrane region" description="Helical" evidence="1">
    <location>
        <begin position="131"/>
        <end position="152"/>
    </location>
</feature>